<dbReference type="HOGENOM" id="CLU_021458_5_4_1"/>
<keyword evidence="3 7" id="KW-0812">Transmembrane</keyword>
<dbReference type="InterPro" id="IPR043216">
    <property type="entry name" value="PAP-like"/>
</dbReference>
<reference evidence="9 10" key="1">
    <citation type="journal article" date="2007" name="Nature">
        <title>Evolution of genes and genomes on the Drosophila phylogeny.</title>
        <authorList>
            <consortium name="Drosophila 12 Genomes Consortium"/>
            <person name="Clark A.G."/>
            <person name="Eisen M.B."/>
            <person name="Smith D.R."/>
            <person name="Bergman C.M."/>
            <person name="Oliver B."/>
            <person name="Markow T.A."/>
            <person name="Kaufman T.C."/>
            <person name="Kellis M."/>
            <person name="Gelbart W."/>
            <person name="Iyer V.N."/>
            <person name="Pollard D.A."/>
            <person name="Sackton T.B."/>
            <person name="Larracuente A.M."/>
            <person name="Singh N.D."/>
            <person name="Abad J.P."/>
            <person name="Abt D.N."/>
            <person name="Adryan B."/>
            <person name="Aguade M."/>
            <person name="Akashi H."/>
            <person name="Anderson W.W."/>
            <person name="Aquadro C.F."/>
            <person name="Ardell D.H."/>
            <person name="Arguello R."/>
            <person name="Artieri C.G."/>
            <person name="Barbash D.A."/>
            <person name="Barker D."/>
            <person name="Barsanti P."/>
            <person name="Batterham P."/>
            <person name="Batzoglou S."/>
            <person name="Begun D."/>
            <person name="Bhutkar A."/>
            <person name="Blanco E."/>
            <person name="Bosak S.A."/>
            <person name="Bradley R.K."/>
            <person name="Brand A.D."/>
            <person name="Brent M.R."/>
            <person name="Brooks A.N."/>
            <person name="Brown R.H."/>
            <person name="Butlin R.K."/>
            <person name="Caggese C."/>
            <person name="Calvi B.R."/>
            <person name="Bernardo de Carvalho A."/>
            <person name="Caspi A."/>
            <person name="Castrezana S."/>
            <person name="Celniker S.E."/>
            <person name="Chang J.L."/>
            <person name="Chapple C."/>
            <person name="Chatterji S."/>
            <person name="Chinwalla A."/>
            <person name="Civetta A."/>
            <person name="Clifton S.W."/>
            <person name="Comeron J.M."/>
            <person name="Costello J.C."/>
            <person name="Coyne J.A."/>
            <person name="Daub J."/>
            <person name="David R.G."/>
            <person name="Delcher A.L."/>
            <person name="Delehaunty K."/>
            <person name="Do C.B."/>
            <person name="Ebling H."/>
            <person name="Edwards K."/>
            <person name="Eickbush T."/>
            <person name="Evans J.D."/>
            <person name="Filipski A."/>
            <person name="Findeiss S."/>
            <person name="Freyhult E."/>
            <person name="Fulton L."/>
            <person name="Fulton R."/>
            <person name="Garcia A.C."/>
            <person name="Gardiner A."/>
            <person name="Garfield D.A."/>
            <person name="Garvin B.E."/>
            <person name="Gibson G."/>
            <person name="Gilbert D."/>
            <person name="Gnerre S."/>
            <person name="Godfrey J."/>
            <person name="Good R."/>
            <person name="Gotea V."/>
            <person name="Gravely B."/>
            <person name="Greenberg A.J."/>
            <person name="Griffiths-Jones S."/>
            <person name="Gross S."/>
            <person name="Guigo R."/>
            <person name="Gustafson E.A."/>
            <person name="Haerty W."/>
            <person name="Hahn M.W."/>
            <person name="Halligan D.L."/>
            <person name="Halpern A.L."/>
            <person name="Halter G.M."/>
            <person name="Han M.V."/>
            <person name="Heger A."/>
            <person name="Hillier L."/>
            <person name="Hinrichs A.S."/>
            <person name="Holmes I."/>
            <person name="Hoskins R.A."/>
            <person name="Hubisz M.J."/>
            <person name="Hultmark D."/>
            <person name="Huntley M.A."/>
            <person name="Jaffe D.B."/>
            <person name="Jagadeeshan S."/>
            <person name="Jeck W.R."/>
            <person name="Johnson J."/>
            <person name="Jones C.D."/>
            <person name="Jordan W.C."/>
            <person name="Karpen G.H."/>
            <person name="Kataoka E."/>
            <person name="Keightley P.D."/>
            <person name="Kheradpour P."/>
            <person name="Kirkness E.F."/>
            <person name="Koerich L.B."/>
            <person name="Kristiansen K."/>
            <person name="Kudrna D."/>
            <person name="Kulathinal R.J."/>
            <person name="Kumar S."/>
            <person name="Kwok R."/>
            <person name="Lander E."/>
            <person name="Langley C.H."/>
            <person name="Lapoint R."/>
            <person name="Lazzaro B.P."/>
            <person name="Lee S.J."/>
            <person name="Levesque L."/>
            <person name="Li R."/>
            <person name="Lin C.F."/>
            <person name="Lin M.F."/>
            <person name="Lindblad-Toh K."/>
            <person name="Llopart A."/>
            <person name="Long M."/>
            <person name="Low L."/>
            <person name="Lozovsky E."/>
            <person name="Lu J."/>
            <person name="Luo M."/>
            <person name="Machado C.A."/>
            <person name="Makalowski W."/>
            <person name="Marzo M."/>
            <person name="Matsuda M."/>
            <person name="Matzkin L."/>
            <person name="McAllister B."/>
            <person name="McBride C.S."/>
            <person name="McKernan B."/>
            <person name="McKernan K."/>
            <person name="Mendez-Lago M."/>
            <person name="Minx P."/>
            <person name="Mollenhauer M.U."/>
            <person name="Montooth K."/>
            <person name="Mount S.M."/>
            <person name="Mu X."/>
            <person name="Myers E."/>
            <person name="Negre B."/>
            <person name="Newfeld S."/>
            <person name="Nielsen R."/>
            <person name="Noor M.A."/>
            <person name="O'Grady P."/>
            <person name="Pachter L."/>
            <person name="Papaceit M."/>
            <person name="Parisi M.J."/>
            <person name="Parisi M."/>
            <person name="Parts L."/>
            <person name="Pedersen J.S."/>
            <person name="Pesole G."/>
            <person name="Phillippy A.M."/>
            <person name="Ponting C.P."/>
            <person name="Pop M."/>
            <person name="Porcelli D."/>
            <person name="Powell J.R."/>
            <person name="Prohaska S."/>
            <person name="Pruitt K."/>
            <person name="Puig M."/>
            <person name="Quesneville H."/>
            <person name="Ram K.R."/>
            <person name="Rand D."/>
            <person name="Rasmussen M.D."/>
            <person name="Reed L.K."/>
            <person name="Reenan R."/>
            <person name="Reily A."/>
            <person name="Remington K.A."/>
            <person name="Rieger T.T."/>
            <person name="Ritchie M.G."/>
            <person name="Robin C."/>
            <person name="Rogers Y.H."/>
            <person name="Rohde C."/>
            <person name="Rozas J."/>
            <person name="Rubenfield M.J."/>
            <person name="Ruiz A."/>
            <person name="Russo S."/>
            <person name="Salzberg S.L."/>
            <person name="Sanchez-Gracia A."/>
            <person name="Saranga D.J."/>
            <person name="Sato H."/>
            <person name="Schaeffer S.W."/>
            <person name="Schatz M.C."/>
            <person name="Schlenke T."/>
            <person name="Schwartz R."/>
            <person name="Segarra C."/>
            <person name="Singh R.S."/>
            <person name="Sirot L."/>
            <person name="Sirota M."/>
            <person name="Sisneros N.B."/>
            <person name="Smith C.D."/>
            <person name="Smith T.F."/>
            <person name="Spieth J."/>
            <person name="Stage D.E."/>
            <person name="Stark A."/>
            <person name="Stephan W."/>
            <person name="Strausberg R.L."/>
            <person name="Strempel S."/>
            <person name="Sturgill D."/>
            <person name="Sutton G."/>
            <person name="Sutton G.G."/>
            <person name="Tao W."/>
            <person name="Teichmann S."/>
            <person name="Tobari Y.N."/>
            <person name="Tomimura Y."/>
            <person name="Tsolas J.M."/>
            <person name="Valente V.L."/>
            <person name="Venter E."/>
            <person name="Venter J.C."/>
            <person name="Vicario S."/>
            <person name="Vieira F.G."/>
            <person name="Vilella A.J."/>
            <person name="Villasante A."/>
            <person name="Walenz B."/>
            <person name="Wang J."/>
            <person name="Wasserman M."/>
            <person name="Watts T."/>
            <person name="Wilson D."/>
            <person name="Wilson R.K."/>
            <person name="Wing R.A."/>
            <person name="Wolfner M.F."/>
            <person name="Wong A."/>
            <person name="Wong G.K."/>
            <person name="Wu C.I."/>
            <person name="Wu G."/>
            <person name="Yamamoto D."/>
            <person name="Yang H.P."/>
            <person name="Yang S.P."/>
            <person name="Yorke J.A."/>
            <person name="Yoshida K."/>
            <person name="Zdobnov E."/>
            <person name="Zhang P."/>
            <person name="Zhang Y."/>
            <person name="Zimin A.V."/>
            <person name="Baldwin J."/>
            <person name="Abdouelleil A."/>
            <person name="Abdulkadir J."/>
            <person name="Abebe A."/>
            <person name="Abera B."/>
            <person name="Abreu J."/>
            <person name="Acer S.C."/>
            <person name="Aftuck L."/>
            <person name="Alexander A."/>
            <person name="An P."/>
            <person name="Anderson E."/>
            <person name="Anderson S."/>
            <person name="Arachi H."/>
            <person name="Azer M."/>
            <person name="Bachantsang P."/>
            <person name="Barry A."/>
            <person name="Bayul T."/>
            <person name="Berlin A."/>
            <person name="Bessette D."/>
            <person name="Bloom T."/>
            <person name="Blye J."/>
            <person name="Boguslavskiy L."/>
            <person name="Bonnet C."/>
            <person name="Boukhgalter B."/>
            <person name="Bourzgui I."/>
            <person name="Brown A."/>
            <person name="Cahill P."/>
            <person name="Channer S."/>
            <person name="Cheshatsang Y."/>
            <person name="Chuda L."/>
            <person name="Citroen M."/>
            <person name="Collymore A."/>
            <person name="Cooke P."/>
            <person name="Costello M."/>
            <person name="D'Aco K."/>
            <person name="Daza R."/>
            <person name="De Haan G."/>
            <person name="DeGray S."/>
            <person name="DeMaso C."/>
            <person name="Dhargay N."/>
            <person name="Dooley K."/>
            <person name="Dooley E."/>
            <person name="Doricent M."/>
            <person name="Dorje P."/>
            <person name="Dorjee K."/>
            <person name="Dupes A."/>
            <person name="Elong R."/>
            <person name="Falk J."/>
            <person name="Farina A."/>
            <person name="Faro S."/>
            <person name="Ferguson D."/>
            <person name="Fisher S."/>
            <person name="Foley C.D."/>
            <person name="Franke A."/>
            <person name="Friedrich D."/>
            <person name="Gadbois L."/>
            <person name="Gearin G."/>
            <person name="Gearin C.R."/>
            <person name="Giannoukos G."/>
            <person name="Goode T."/>
            <person name="Graham J."/>
            <person name="Grandbois E."/>
            <person name="Grewal S."/>
            <person name="Gyaltsen K."/>
            <person name="Hafez N."/>
            <person name="Hagos B."/>
            <person name="Hall J."/>
            <person name="Henson C."/>
            <person name="Hollinger A."/>
            <person name="Honan T."/>
            <person name="Huard M.D."/>
            <person name="Hughes L."/>
            <person name="Hurhula B."/>
            <person name="Husby M.E."/>
            <person name="Kamat A."/>
            <person name="Kanga B."/>
            <person name="Kashin S."/>
            <person name="Khazanovich D."/>
            <person name="Kisner P."/>
            <person name="Lance K."/>
            <person name="Lara M."/>
            <person name="Lee W."/>
            <person name="Lennon N."/>
            <person name="Letendre F."/>
            <person name="LeVine R."/>
            <person name="Lipovsky A."/>
            <person name="Liu X."/>
            <person name="Liu J."/>
            <person name="Liu S."/>
            <person name="Lokyitsang T."/>
            <person name="Lokyitsang Y."/>
            <person name="Lubonja R."/>
            <person name="Lui A."/>
            <person name="MacDonald P."/>
            <person name="Magnisalis V."/>
            <person name="Maru K."/>
            <person name="Matthews C."/>
            <person name="McCusker W."/>
            <person name="McDonough S."/>
            <person name="Mehta T."/>
            <person name="Meldrim J."/>
            <person name="Meneus L."/>
            <person name="Mihai O."/>
            <person name="Mihalev A."/>
            <person name="Mihova T."/>
            <person name="Mittelman R."/>
            <person name="Mlenga V."/>
            <person name="Montmayeur A."/>
            <person name="Mulrain L."/>
            <person name="Navidi A."/>
            <person name="Naylor J."/>
            <person name="Negash T."/>
            <person name="Nguyen T."/>
            <person name="Nguyen N."/>
            <person name="Nicol R."/>
            <person name="Norbu C."/>
            <person name="Norbu N."/>
            <person name="Novod N."/>
            <person name="O'Neill B."/>
            <person name="Osman S."/>
            <person name="Markiewicz E."/>
            <person name="Oyono O.L."/>
            <person name="Patti C."/>
            <person name="Phunkhang P."/>
            <person name="Pierre F."/>
            <person name="Priest M."/>
            <person name="Raghuraman S."/>
            <person name="Rege F."/>
            <person name="Reyes R."/>
            <person name="Rise C."/>
            <person name="Rogov P."/>
            <person name="Ross K."/>
            <person name="Ryan E."/>
            <person name="Settipalli S."/>
            <person name="Shea T."/>
            <person name="Sherpa N."/>
            <person name="Shi L."/>
            <person name="Shih D."/>
            <person name="Sparrow T."/>
            <person name="Spaulding J."/>
            <person name="Stalker J."/>
            <person name="Stange-Thomann N."/>
            <person name="Stavropoulos S."/>
            <person name="Stone C."/>
            <person name="Strader C."/>
            <person name="Tesfaye S."/>
            <person name="Thomson T."/>
            <person name="Thoulutsang Y."/>
            <person name="Thoulutsang D."/>
            <person name="Topham K."/>
            <person name="Topping I."/>
            <person name="Tsamla T."/>
            <person name="Vassiliev H."/>
            <person name="Vo A."/>
            <person name="Wangchuk T."/>
            <person name="Wangdi T."/>
            <person name="Weiand M."/>
            <person name="Wilkinson J."/>
            <person name="Wilson A."/>
            <person name="Yadav S."/>
            <person name="Young G."/>
            <person name="Yu Q."/>
            <person name="Zembek L."/>
            <person name="Zhong D."/>
            <person name="Zimmer A."/>
            <person name="Zwirko Z."/>
            <person name="Jaffe D.B."/>
            <person name="Alvarez P."/>
            <person name="Brockman W."/>
            <person name="Butler J."/>
            <person name="Chin C."/>
            <person name="Gnerre S."/>
            <person name="Grabherr M."/>
            <person name="Kleber M."/>
            <person name="Mauceli E."/>
            <person name="MacCallum I."/>
        </authorList>
    </citation>
    <scope>NUCLEOTIDE SEQUENCE [LARGE SCALE GENOMIC DNA]</scope>
    <source>
        <strain evidence="10">Tucson 15287-2541.00</strain>
    </source>
</reference>
<dbReference type="GO" id="GO:0016020">
    <property type="term" value="C:membrane"/>
    <property type="evidence" value="ECO:0007669"/>
    <property type="project" value="UniProtKB-SubCell"/>
</dbReference>
<evidence type="ECO:0000256" key="3">
    <source>
        <dbReference type="ARBA" id="ARBA00022692"/>
    </source>
</evidence>
<evidence type="ECO:0000256" key="2">
    <source>
        <dbReference type="ARBA" id="ARBA00008816"/>
    </source>
</evidence>
<dbReference type="UniPathway" id="UPA00085"/>
<dbReference type="InterPro" id="IPR036938">
    <property type="entry name" value="PAP2/HPO_sf"/>
</dbReference>
<feature type="transmembrane region" description="Helical" evidence="7">
    <location>
        <begin position="112"/>
        <end position="130"/>
    </location>
</feature>
<keyword evidence="4 7" id="KW-1133">Transmembrane helix</keyword>
<gene>
    <name evidence="9" type="primary">Dgri\GH22403</name>
    <name evidence="9" type="ORF">Dgri_GH22403</name>
</gene>
<keyword evidence="10" id="KW-1185">Reference proteome</keyword>
<evidence type="ECO:0000313" key="10">
    <source>
        <dbReference type="Proteomes" id="UP000001070"/>
    </source>
</evidence>
<dbReference type="AlphaFoldDB" id="B4JZ27"/>
<evidence type="ECO:0000256" key="4">
    <source>
        <dbReference type="ARBA" id="ARBA00022989"/>
    </source>
</evidence>
<evidence type="ECO:0000256" key="7">
    <source>
        <dbReference type="SAM" id="Phobius"/>
    </source>
</evidence>
<dbReference type="OMA" id="CTPLIVI"/>
<feature type="domain" description="Phosphatidic acid phosphatase type 2/haloperoxidase" evidence="8">
    <location>
        <begin position="139"/>
        <end position="291"/>
    </location>
</feature>
<feature type="compositionally biased region" description="Polar residues" evidence="6">
    <location>
        <begin position="1"/>
        <end position="21"/>
    </location>
</feature>
<dbReference type="GO" id="GO:0008195">
    <property type="term" value="F:phosphatidate phosphatase activity"/>
    <property type="evidence" value="ECO:0007669"/>
    <property type="project" value="TreeGrafter"/>
</dbReference>
<dbReference type="KEGG" id="dgr:6569932"/>
<dbReference type="OrthoDB" id="10030083at2759"/>
<dbReference type="GO" id="GO:0046839">
    <property type="term" value="P:phospholipid dephosphorylation"/>
    <property type="evidence" value="ECO:0007669"/>
    <property type="project" value="TreeGrafter"/>
</dbReference>
<dbReference type="SUPFAM" id="SSF48317">
    <property type="entry name" value="Acid phosphatase/Vanadium-dependent haloperoxidase"/>
    <property type="match status" value="1"/>
</dbReference>
<evidence type="ECO:0000259" key="8">
    <source>
        <dbReference type="SMART" id="SM00014"/>
    </source>
</evidence>
<feature type="transmembrane region" description="Helical" evidence="7">
    <location>
        <begin position="213"/>
        <end position="232"/>
    </location>
</feature>
<keyword evidence="5 7" id="KW-0472">Membrane</keyword>
<dbReference type="CDD" id="cd03390">
    <property type="entry name" value="PAP2_containing_1_like"/>
    <property type="match status" value="1"/>
</dbReference>
<dbReference type="Gene3D" id="1.20.144.10">
    <property type="entry name" value="Phosphatidic acid phosphatase type 2/haloperoxidase"/>
    <property type="match status" value="1"/>
</dbReference>
<dbReference type="InterPro" id="IPR000326">
    <property type="entry name" value="PAP2/HPO"/>
</dbReference>
<evidence type="ECO:0000313" key="9">
    <source>
        <dbReference type="EMBL" id="EDV98642.1"/>
    </source>
</evidence>
<organism evidence="10">
    <name type="scientific">Drosophila grimshawi</name>
    <name type="common">Hawaiian fruit fly</name>
    <name type="synonym">Idiomyia grimshawi</name>
    <dbReference type="NCBI Taxonomy" id="7222"/>
    <lineage>
        <taxon>Eukaryota</taxon>
        <taxon>Metazoa</taxon>
        <taxon>Ecdysozoa</taxon>
        <taxon>Arthropoda</taxon>
        <taxon>Hexapoda</taxon>
        <taxon>Insecta</taxon>
        <taxon>Pterygota</taxon>
        <taxon>Neoptera</taxon>
        <taxon>Endopterygota</taxon>
        <taxon>Diptera</taxon>
        <taxon>Brachycera</taxon>
        <taxon>Muscomorpha</taxon>
        <taxon>Ephydroidea</taxon>
        <taxon>Drosophilidae</taxon>
        <taxon>Drosophila</taxon>
        <taxon>Hawaiian Drosophila</taxon>
    </lineage>
</organism>
<accession>B4JZ27</accession>
<dbReference type="Proteomes" id="UP000001070">
    <property type="component" value="Unassembled WGS sequence"/>
</dbReference>
<comment type="subcellular location">
    <subcellularLocation>
        <location evidence="1">Membrane</location>
        <topology evidence="1">Multi-pass membrane protein</topology>
    </subcellularLocation>
</comment>
<feature type="transmembrane region" description="Helical" evidence="7">
    <location>
        <begin position="272"/>
        <end position="291"/>
    </location>
</feature>
<proteinExistence type="inferred from homology"/>
<sequence>MSTPAKSKTTTHSSSLAQNLDSGKENERYNADMWRNELQQSEQLVADVKPDQNHRNSISKYSDIIDIGIRIAIVLGFIKLETMSPFKREIHPEELWLYKNPRRPDIVRGDELLLSVIGVPLFLTIIFYVMTKDRRDFRAASWAWTMAVCMNSIPTSLLKITVGRPRPDFFYRCFPDGIMVLNETASALGSVFIEFNCTGKLSDINEGRKSFPSGHSSFAFASFGFVSFYVGAKLHAFDTRGRGHTWRLCIAVMPLIVAALVAISRTCDYHHHWQDVVVGALIGLVSGYFSYRQYYPSIFSPDAGTPFVRWWKYSRLEAKSMDEAGDDLTRPLLGKQPSSKWH</sequence>
<dbReference type="GO" id="GO:0006644">
    <property type="term" value="P:phospholipid metabolic process"/>
    <property type="evidence" value="ECO:0007669"/>
    <property type="project" value="UniProtKB-UniPathway"/>
</dbReference>
<dbReference type="SMART" id="SM00014">
    <property type="entry name" value="acidPPc"/>
    <property type="match status" value="1"/>
</dbReference>
<dbReference type="InParanoid" id="B4JZ27"/>
<comment type="similarity">
    <text evidence="2">Belongs to the PA-phosphatase related phosphoesterase family.</text>
</comment>
<dbReference type="PhylomeDB" id="B4JZ27"/>
<protein>
    <submittedName>
        <fullName evidence="9">GH22403</fullName>
    </submittedName>
</protein>
<feature type="transmembrane region" description="Helical" evidence="7">
    <location>
        <begin position="244"/>
        <end position="266"/>
    </location>
</feature>
<dbReference type="eggNOG" id="KOG3030">
    <property type="taxonomic scope" value="Eukaryota"/>
</dbReference>
<dbReference type="PANTHER" id="PTHR10165">
    <property type="entry name" value="LIPID PHOSPHATE PHOSPHATASE"/>
    <property type="match status" value="1"/>
</dbReference>
<evidence type="ECO:0000256" key="1">
    <source>
        <dbReference type="ARBA" id="ARBA00004141"/>
    </source>
</evidence>
<feature type="region of interest" description="Disordered" evidence="6">
    <location>
        <begin position="1"/>
        <end position="29"/>
    </location>
</feature>
<dbReference type="EMBL" id="CH916378">
    <property type="protein sequence ID" value="EDV98642.1"/>
    <property type="molecule type" value="Genomic_DNA"/>
</dbReference>
<dbReference type="PANTHER" id="PTHR10165:SF35">
    <property type="entry name" value="RE23632P"/>
    <property type="match status" value="1"/>
</dbReference>
<dbReference type="FunCoup" id="B4JZ27">
    <property type="interactions" value="300"/>
</dbReference>
<dbReference type="STRING" id="7222.B4JZ27"/>
<evidence type="ECO:0000256" key="6">
    <source>
        <dbReference type="SAM" id="MobiDB-lite"/>
    </source>
</evidence>
<name>B4JZ27_DROGR</name>
<dbReference type="Pfam" id="PF01569">
    <property type="entry name" value="PAP2"/>
    <property type="match status" value="1"/>
</dbReference>
<evidence type="ECO:0000256" key="5">
    <source>
        <dbReference type="ARBA" id="ARBA00023136"/>
    </source>
</evidence>